<evidence type="ECO:0000256" key="5">
    <source>
        <dbReference type="ARBA" id="ARBA00022679"/>
    </source>
</evidence>
<comment type="catalytic activity">
    <reaction evidence="9">
        <text>adenylyl-molybdopterin + molybdate = Mo-molybdopterin + AMP + H(+)</text>
        <dbReference type="Rhea" id="RHEA:35047"/>
        <dbReference type="ChEBI" id="CHEBI:15378"/>
        <dbReference type="ChEBI" id="CHEBI:36264"/>
        <dbReference type="ChEBI" id="CHEBI:62727"/>
        <dbReference type="ChEBI" id="CHEBI:71302"/>
        <dbReference type="ChEBI" id="CHEBI:456215"/>
        <dbReference type="EC" id="2.10.1.1"/>
    </reaction>
</comment>
<dbReference type="PANTHER" id="PTHR10192">
    <property type="entry name" value="MOLYBDOPTERIN BIOSYNTHESIS PROTEIN"/>
    <property type="match status" value="1"/>
</dbReference>
<keyword evidence="7" id="KW-0460">Magnesium</keyword>
<keyword evidence="4" id="KW-0500">Molybdenum</keyword>
<gene>
    <name evidence="11" type="ORF">METZ01_LOCUS20154</name>
</gene>
<comment type="cofactor">
    <cofactor evidence="1">
        <name>Mg(2+)</name>
        <dbReference type="ChEBI" id="CHEBI:18420"/>
    </cofactor>
</comment>
<comment type="pathway">
    <text evidence="2">Cofactor biosynthesis; molybdopterin biosynthesis.</text>
</comment>
<dbReference type="InterPro" id="IPR005111">
    <property type="entry name" value="MoeA_C_domain_IV"/>
</dbReference>
<dbReference type="EMBL" id="UINC01001007">
    <property type="protein sequence ID" value="SUZ67300.1"/>
    <property type="molecule type" value="Genomic_DNA"/>
</dbReference>
<dbReference type="InterPro" id="IPR001453">
    <property type="entry name" value="MoaB/Mog_dom"/>
</dbReference>
<sequence length="409" mass="44918">MQNVMLTYEDARALVFGHVKPLEKENRPLAESQGLALSEDILAPHGMPLFDNSAVDGYAVQAADLTEATRKNSVRLEKLGYISAGDTGDEKMGSGQCMQIATGAPLPLGADTVVMKEDIELEESYVRFTQSIRETENVRYQGEDIPEGRTMIPSGTVIGPAQIAVLASFGFAHVPVHRLPKISIVSTGSELVDVEGKPKAGQIRESNRFMLAGMVKQESCELVKISMVPDIPDVLKDNFEEALQADVTLVSGGMSVGDKDYAKPLLKEMGVEEIFWKIKFKPGKPLFFGRRGKTLVFGLPGNPASSYVLFEEFVRPALRKLMGRRILEEALVKATLDVAITKTHKRLHFMRGQLSEKNGEFRVRPLDFQDSHSIGSLVESNALIRVEADSPELPVGSKVLVRPLQNEIA</sequence>
<dbReference type="FunFam" id="3.40.980.10:FF:000004">
    <property type="entry name" value="Molybdopterin molybdenumtransferase"/>
    <property type="match status" value="1"/>
</dbReference>
<dbReference type="InterPro" id="IPR005110">
    <property type="entry name" value="MoeA_linker/N"/>
</dbReference>
<evidence type="ECO:0000256" key="7">
    <source>
        <dbReference type="ARBA" id="ARBA00022842"/>
    </source>
</evidence>
<dbReference type="EC" id="2.10.1.1" evidence="3"/>
<keyword evidence="8" id="KW-0501">Molybdenum cofactor biosynthesis</keyword>
<dbReference type="Pfam" id="PF03454">
    <property type="entry name" value="MoeA_C"/>
    <property type="match status" value="1"/>
</dbReference>
<dbReference type="InterPro" id="IPR036135">
    <property type="entry name" value="MoeA_linker/N_sf"/>
</dbReference>
<evidence type="ECO:0000256" key="3">
    <source>
        <dbReference type="ARBA" id="ARBA00013269"/>
    </source>
</evidence>
<dbReference type="Pfam" id="PF03453">
    <property type="entry name" value="MoeA_N"/>
    <property type="match status" value="1"/>
</dbReference>
<evidence type="ECO:0000256" key="9">
    <source>
        <dbReference type="ARBA" id="ARBA00047317"/>
    </source>
</evidence>
<evidence type="ECO:0000256" key="1">
    <source>
        <dbReference type="ARBA" id="ARBA00001946"/>
    </source>
</evidence>
<dbReference type="InterPro" id="IPR038987">
    <property type="entry name" value="MoeA-like"/>
</dbReference>
<dbReference type="NCBIfam" id="NF045515">
    <property type="entry name" value="Glp_gephyrin"/>
    <property type="match status" value="1"/>
</dbReference>
<dbReference type="InterPro" id="IPR036425">
    <property type="entry name" value="MoaB/Mog-like_dom_sf"/>
</dbReference>
<dbReference type="GO" id="GO:0006777">
    <property type="term" value="P:Mo-molybdopterin cofactor biosynthetic process"/>
    <property type="evidence" value="ECO:0007669"/>
    <property type="project" value="UniProtKB-KW"/>
</dbReference>
<dbReference type="Gene3D" id="3.40.980.10">
    <property type="entry name" value="MoaB/Mog-like domain"/>
    <property type="match status" value="1"/>
</dbReference>
<reference evidence="11" key="1">
    <citation type="submission" date="2018-05" db="EMBL/GenBank/DDBJ databases">
        <authorList>
            <person name="Lanie J.A."/>
            <person name="Ng W.-L."/>
            <person name="Kazmierczak K.M."/>
            <person name="Andrzejewski T.M."/>
            <person name="Davidsen T.M."/>
            <person name="Wayne K.J."/>
            <person name="Tettelin H."/>
            <person name="Glass J.I."/>
            <person name="Rusch D."/>
            <person name="Podicherti R."/>
            <person name="Tsui H.-C.T."/>
            <person name="Winkler M.E."/>
        </authorList>
    </citation>
    <scope>NUCLEOTIDE SEQUENCE</scope>
</reference>
<dbReference type="PANTHER" id="PTHR10192:SF5">
    <property type="entry name" value="GEPHYRIN"/>
    <property type="match status" value="1"/>
</dbReference>
<evidence type="ECO:0000256" key="4">
    <source>
        <dbReference type="ARBA" id="ARBA00022505"/>
    </source>
</evidence>
<organism evidence="11">
    <name type="scientific">marine metagenome</name>
    <dbReference type="NCBI Taxonomy" id="408172"/>
    <lineage>
        <taxon>unclassified sequences</taxon>
        <taxon>metagenomes</taxon>
        <taxon>ecological metagenomes</taxon>
    </lineage>
</organism>
<dbReference type="SMART" id="SM00852">
    <property type="entry name" value="MoCF_biosynth"/>
    <property type="match status" value="1"/>
</dbReference>
<dbReference type="UniPathway" id="UPA00344"/>
<keyword evidence="6" id="KW-0479">Metal-binding</keyword>
<dbReference type="PROSITE" id="PS01079">
    <property type="entry name" value="MOCF_BIOSYNTHESIS_2"/>
    <property type="match status" value="1"/>
</dbReference>
<dbReference type="SUPFAM" id="SSF63882">
    <property type="entry name" value="MoeA N-terminal region -like"/>
    <property type="match status" value="1"/>
</dbReference>
<dbReference type="SUPFAM" id="SSF63867">
    <property type="entry name" value="MoeA C-terminal domain-like"/>
    <property type="match status" value="1"/>
</dbReference>
<dbReference type="SUPFAM" id="SSF53218">
    <property type="entry name" value="Molybdenum cofactor biosynthesis proteins"/>
    <property type="match status" value="1"/>
</dbReference>
<name>A0A381PK10_9ZZZZ</name>
<evidence type="ECO:0000256" key="6">
    <source>
        <dbReference type="ARBA" id="ARBA00022723"/>
    </source>
</evidence>
<feature type="domain" description="MoaB/Mog" evidence="10">
    <location>
        <begin position="183"/>
        <end position="320"/>
    </location>
</feature>
<dbReference type="InterPro" id="IPR036688">
    <property type="entry name" value="MoeA_C_domain_IV_sf"/>
</dbReference>
<dbReference type="GO" id="GO:0046872">
    <property type="term" value="F:metal ion binding"/>
    <property type="evidence" value="ECO:0007669"/>
    <property type="project" value="UniProtKB-KW"/>
</dbReference>
<dbReference type="CDD" id="cd00887">
    <property type="entry name" value="MoeA"/>
    <property type="match status" value="1"/>
</dbReference>
<evidence type="ECO:0000259" key="10">
    <source>
        <dbReference type="SMART" id="SM00852"/>
    </source>
</evidence>
<dbReference type="Gene3D" id="3.90.105.10">
    <property type="entry name" value="Molybdopterin biosynthesis moea protein, domain 2"/>
    <property type="match status" value="1"/>
</dbReference>
<dbReference type="AlphaFoldDB" id="A0A381PK10"/>
<evidence type="ECO:0000256" key="8">
    <source>
        <dbReference type="ARBA" id="ARBA00023150"/>
    </source>
</evidence>
<keyword evidence="5" id="KW-0808">Transferase</keyword>
<dbReference type="NCBIfam" id="TIGR00177">
    <property type="entry name" value="molyb_syn"/>
    <property type="match status" value="1"/>
</dbReference>
<dbReference type="Gene3D" id="2.170.190.11">
    <property type="entry name" value="Molybdopterin biosynthesis moea protein, domain 3"/>
    <property type="match status" value="1"/>
</dbReference>
<protein>
    <recommendedName>
        <fullName evidence="3">molybdopterin molybdotransferase</fullName>
        <ecNumber evidence="3">2.10.1.1</ecNumber>
    </recommendedName>
</protein>
<proteinExistence type="predicted"/>
<evidence type="ECO:0000313" key="11">
    <source>
        <dbReference type="EMBL" id="SUZ67300.1"/>
    </source>
</evidence>
<dbReference type="Pfam" id="PF00994">
    <property type="entry name" value="MoCF_biosynth"/>
    <property type="match status" value="1"/>
</dbReference>
<dbReference type="Gene3D" id="2.40.340.10">
    <property type="entry name" value="MoeA, C-terminal, domain IV"/>
    <property type="match status" value="1"/>
</dbReference>
<dbReference type="InterPro" id="IPR008284">
    <property type="entry name" value="MoCF_biosynth_CS"/>
</dbReference>
<dbReference type="GO" id="GO:0061599">
    <property type="term" value="F:molybdopterin molybdotransferase activity"/>
    <property type="evidence" value="ECO:0007669"/>
    <property type="project" value="UniProtKB-EC"/>
</dbReference>
<dbReference type="GO" id="GO:0005829">
    <property type="term" value="C:cytosol"/>
    <property type="evidence" value="ECO:0007669"/>
    <property type="project" value="TreeGrafter"/>
</dbReference>
<evidence type="ECO:0000256" key="2">
    <source>
        <dbReference type="ARBA" id="ARBA00005046"/>
    </source>
</evidence>
<accession>A0A381PK10</accession>